<dbReference type="CDD" id="cd04301">
    <property type="entry name" value="NAT_SF"/>
    <property type="match status" value="1"/>
</dbReference>
<comment type="caution">
    <text evidence="2">The sequence shown here is derived from an EMBL/GenBank/DDBJ whole genome shotgun (WGS) entry which is preliminary data.</text>
</comment>
<protein>
    <submittedName>
        <fullName evidence="2">GNAT family N-acetyltransferase</fullName>
        <ecNumber evidence="2">2.3.1.-</ecNumber>
    </submittedName>
</protein>
<dbReference type="InterPro" id="IPR000182">
    <property type="entry name" value="GNAT_dom"/>
</dbReference>
<dbReference type="RefSeq" id="WP_387898226.1">
    <property type="nucleotide sequence ID" value="NZ_JBIAPK010000012.1"/>
</dbReference>
<dbReference type="EMBL" id="JBIAPK010000012">
    <property type="protein sequence ID" value="MFF3342972.1"/>
    <property type="molecule type" value="Genomic_DNA"/>
</dbReference>
<accession>A0ABW6RPA0</accession>
<dbReference type="GO" id="GO:0016746">
    <property type="term" value="F:acyltransferase activity"/>
    <property type="evidence" value="ECO:0007669"/>
    <property type="project" value="UniProtKB-KW"/>
</dbReference>
<dbReference type="SUPFAM" id="SSF55729">
    <property type="entry name" value="Acyl-CoA N-acyltransferases (Nat)"/>
    <property type="match status" value="1"/>
</dbReference>
<keyword evidence="2" id="KW-0808">Transferase</keyword>
<gene>
    <name evidence="2" type="ORF">ACFYWW_30330</name>
</gene>
<dbReference type="InterPro" id="IPR016181">
    <property type="entry name" value="Acyl_CoA_acyltransferase"/>
</dbReference>
<reference evidence="2 3" key="1">
    <citation type="submission" date="2024-10" db="EMBL/GenBank/DDBJ databases">
        <title>The Natural Products Discovery Center: Release of the First 8490 Sequenced Strains for Exploring Actinobacteria Biosynthetic Diversity.</title>
        <authorList>
            <person name="Kalkreuter E."/>
            <person name="Kautsar S.A."/>
            <person name="Yang D."/>
            <person name="Bader C.D."/>
            <person name="Teijaro C.N."/>
            <person name="Fluegel L."/>
            <person name="Davis C.M."/>
            <person name="Simpson J.R."/>
            <person name="Lauterbach L."/>
            <person name="Steele A.D."/>
            <person name="Gui C."/>
            <person name="Meng S."/>
            <person name="Li G."/>
            <person name="Viehrig K."/>
            <person name="Ye F."/>
            <person name="Su P."/>
            <person name="Kiefer A.F."/>
            <person name="Nichols A."/>
            <person name="Cepeda A.J."/>
            <person name="Yan W."/>
            <person name="Fan B."/>
            <person name="Jiang Y."/>
            <person name="Adhikari A."/>
            <person name="Zheng C.-J."/>
            <person name="Schuster L."/>
            <person name="Cowan T.M."/>
            <person name="Smanski M.J."/>
            <person name="Chevrette M.G."/>
            <person name="De Carvalho L.P.S."/>
            <person name="Shen B."/>
        </authorList>
    </citation>
    <scope>NUCLEOTIDE SEQUENCE [LARGE SCALE GENOMIC DNA]</scope>
    <source>
        <strain evidence="2 3">NPDC003029</strain>
    </source>
</reference>
<evidence type="ECO:0000259" key="1">
    <source>
        <dbReference type="Pfam" id="PF00583"/>
    </source>
</evidence>
<organism evidence="2 3">
    <name type="scientific">Streptomyces flavidovirens</name>
    <dbReference type="NCBI Taxonomy" id="67298"/>
    <lineage>
        <taxon>Bacteria</taxon>
        <taxon>Bacillati</taxon>
        <taxon>Actinomycetota</taxon>
        <taxon>Actinomycetes</taxon>
        <taxon>Kitasatosporales</taxon>
        <taxon>Streptomycetaceae</taxon>
        <taxon>Streptomyces</taxon>
    </lineage>
</organism>
<dbReference type="Proteomes" id="UP001601976">
    <property type="component" value="Unassembled WGS sequence"/>
</dbReference>
<proteinExistence type="predicted"/>
<dbReference type="EC" id="2.3.1.-" evidence="2"/>
<sequence length="92" mass="10143">MVVQTVRQADYEQHALLAMLKYVMIKALAVAENARGQGLGAALLKRCAQLYWQLDFMLLYGSSRSNGASVPITRVRGSPCWSRGRPPTLGFS</sequence>
<keyword evidence="2" id="KW-0012">Acyltransferase</keyword>
<evidence type="ECO:0000313" key="2">
    <source>
        <dbReference type="EMBL" id="MFF3342972.1"/>
    </source>
</evidence>
<dbReference type="Pfam" id="PF00583">
    <property type="entry name" value="Acetyltransf_1"/>
    <property type="match status" value="1"/>
</dbReference>
<dbReference type="Gene3D" id="3.40.630.30">
    <property type="match status" value="1"/>
</dbReference>
<keyword evidence="3" id="KW-1185">Reference proteome</keyword>
<name>A0ABW6RPA0_9ACTN</name>
<evidence type="ECO:0000313" key="3">
    <source>
        <dbReference type="Proteomes" id="UP001601976"/>
    </source>
</evidence>
<feature type="domain" description="N-acetyltransferase" evidence="1">
    <location>
        <begin position="21"/>
        <end position="56"/>
    </location>
</feature>